<name>A0A8S5TC07_9CAUD</name>
<proteinExistence type="predicted"/>
<accession>A0A8S5TC07</accession>
<evidence type="ECO:0000313" key="1">
    <source>
        <dbReference type="EMBL" id="DAF60563.1"/>
    </source>
</evidence>
<protein>
    <submittedName>
        <fullName evidence="1">Uncharacterized protein</fullName>
    </submittedName>
</protein>
<sequence>MDKQITISVDEYNKLIDEHTKRNELPEKINVKNISSKWFNWLKRASYSLLHYNKNIEQQKLINRCIEETASEIRANLYGYWRGDLSDYFKDGNFDYTLRRYKKDAYHRVMEWLENK</sequence>
<organism evidence="1">
    <name type="scientific">Myoviridae sp. ctiX384</name>
    <dbReference type="NCBI Taxonomy" id="2827702"/>
    <lineage>
        <taxon>Viruses</taxon>
        <taxon>Duplodnaviria</taxon>
        <taxon>Heunggongvirae</taxon>
        <taxon>Uroviricota</taxon>
        <taxon>Caudoviricetes</taxon>
    </lineage>
</organism>
<reference evidence="1" key="1">
    <citation type="journal article" date="2021" name="Proc. Natl. Acad. Sci. U.S.A.">
        <title>A Catalog of Tens of Thousands of Viruses from Human Metagenomes Reveals Hidden Associations with Chronic Diseases.</title>
        <authorList>
            <person name="Tisza M.J."/>
            <person name="Buck C.B."/>
        </authorList>
    </citation>
    <scope>NUCLEOTIDE SEQUENCE</scope>
    <source>
        <strain evidence="1">CtiX384</strain>
    </source>
</reference>
<dbReference type="EMBL" id="BK032790">
    <property type="protein sequence ID" value="DAF60563.1"/>
    <property type="molecule type" value="Genomic_DNA"/>
</dbReference>